<keyword evidence="10 11" id="KW-0472">Membrane</keyword>
<feature type="transmembrane region" description="Helical" evidence="11">
    <location>
        <begin position="155"/>
        <end position="175"/>
    </location>
</feature>
<dbReference type="GO" id="GO:0046872">
    <property type="term" value="F:metal ion binding"/>
    <property type="evidence" value="ECO:0007669"/>
    <property type="project" value="UniProtKB-KW"/>
</dbReference>
<dbReference type="Proteomes" id="UP000298460">
    <property type="component" value="Unassembled WGS sequence"/>
</dbReference>
<dbReference type="InterPro" id="IPR051460">
    <property type="entry name" value="HdrC_iron-sulfur_subunit"/>
</dbReference>
<feature type="domain" description="4Fe-4S ferredoxin-type" evidence="12">
    <location>
        <begin position="277"/>
        <end position="308"/>
    </location>
</feature>
<feature type="transmembrane region" description="Helical" evidence="11">
    <location>
        <begin position="77"/>
        <end position="98"/>
    </location>
</feature>
<dbReference type="PROSITE" id="PS51379">
    <property type="entry name" value="4FE4S_FER_2"/>
    <property type="match status" value="2"/>
</dbReference>
<dbReference type="OrthoDB" id="9794954at2"/>
<keyword evidence="6 11" id="KW-1133">Transmembrane helix</keyword>
<feature type="transmembrane region" description="Helical" evidence="11">
    <location>
        <begin position="181"/>
        <end position="198"/>
    </location>
</feature>
<feature type="transmembrane region" description="Helical" evidence="11">
    <location>
        <begin position="210"/>
        <end position="229"/>
    </location>
</feature>
<keyword evidence="7" id="KW-0560">Oxidoreductase</keyword>
<comment type="subcellular location">
    <subcellularLocation>
        <location evidence="1">Cell membrane</location>
        <topology evidence="1">Multi-pass membrane protein</topology>
    </subcellularLocation>
</comment>
<evidence type="ECO:0000256" key="8">
    <source>
        <dbReference type="ARBA" id="ARBA00023004"/>
    </source>
</evidence>
<dbReference type="EMBL" id="SPQQ01000002">
    <property type="protein sequence ID" value="TGE39308.1"/>
    <property type="molecule type" value="Genomic_DNA"/>
</dbReference>
<dbReference type="PANTHER" id="PTHR43255">
    <property type="entry name" value="IRON-SULFUR-BINDING OXIDOREDUCTASE FADF-RELATED-RELATED"/>
    <property type="match status" value="1"/>
</dbReference>
<dbReference type="RefSeq" id="WP_135545803.1">
    <property type="nucleotide sequence ID" value="NZ_SPQQ01000002.1"/>
</dbReference>
<dbReference type="PROSITE" id="PS00198">
    <property type="entry name" value="4FE4S_FER_1"/>
    <property type="match status" value="2"/>
</dbReference>
<dbReference type="Pfam" id="PF02754">
    <property type="entry name" value="CCG"/>
    <property type="match status" value="2"/>
</dbReference>
<evidence type="ECO:0000256" key="10">
    <source>
        <dbReference type="ARBA" id="ARBA00023136"/>
    </source>
</evidence>
<keyword evidence="2" id="KW-1003">Cell membrane</keyword>
<evidence type="ECO:0000256" key="5">
    <source>
        <dbReference type="ARBA" id="ARBA00022723"/>
    </source>
</evidence>
<dbReference type="InterPro" id="IPR004017">
    <property type="entry name" value="Cys_rich_dom"/>
</dbReference>
<proteinExistence type="predicted"/>
<evidence type="ECO:0000313" key="14">
    <source>
        <dbReference type="Proteomes" id="UP000298460"/>
    </source>
</evidence>
<keyword evidence="3" id="KW-0004">4Fe-4S</keyword>
<feature type="transmembrane region" description="Helical" evidence="11">
    <location>
        <begin position="110"/>
        <end position="135"/>
    </location>
</feature>
<dbReference type="InterPro" id="IPR023234">
    <property type="entry name" value="NarG-like_domain"/>
</dbReference>
<keyword evidence="9" id="KW-0411">Iron-sulfur</keyword>
<keyword evidence="14" id="KW-1185">Reference proteome</keyword>
<dbReference type="Gene3D" id="1.10.1060.10">
    <property type="entry name" value="Alpha-helical ferredoxin"/>
    <property type="match status" value="1"/>
</dbReference>
<dbReference type="InterPro" id="IPR009051">
    <property type="entry name" value="Helical_ferredxn"/>
</dbReference>
<gene>
    <name evidence="13" type="ORF">E4K67_07685</name>
</gene>
<evidence type="ECO:0000256" key="1">
    <source>
        <dbReference type="ARBA" id="ARBA00004651"/>
    </source>
</evidence>
<name>A0A4Z0R930_9FIRM</name>
<comment type="caution">
    <text evidence="13">The sequence shown here is derived from an EMBL/GenBank/DDBJ whole genome shotgun (WGS) entry which is preliminary data.</text>
</comment>
<evidence type="ECO:0000256" key="4">
    <source>
        <dbReference type="ARBA" id="ARBA00022692"/>
    </source>
</evidence>
<evidence type="ECO:0000256" key="2">
    <source>
        <dbReference type="ARBA" id="ARBA00022475"/>
    </source>
</evidence>
<dbReference type="SUPFAM" id="SSF46548">
    <property type="entry name" value="alpha-helical ferredoxin"/>
    <property type="match status" value="1"/>
</dbReference>
<accession>A0A4Z0R930</accession>
<evidence type="ECO:0000256" key="6">
    <source>
        <dbReference type="ARBA" id="ARBA00022989"/>
    </source>
</evidence>
<keyword evidence="8" id="KW-0408">Iron</keyword>
<dbReference type="Pfam" id="PF02665">
    <property type="entry name" value="Nitrate_red_gam"/>
    <property type="match status" value="1"/>
</dbReference>
<evidence type="ECO:0000259" key="12">
    <source>
        <dbReference type="PROSITE" id="PS51379"/>
    </source>
</evidence>
<dbReference type="InterPro" id="IPR036197">
    <property type="entry name" value="NarG-like_sf"/>
</dbReference>
<dbReference type="GO" id="GO:0005886">
    <property type="term" value="C:plasma membrane"/>
    <property type="evidence" value="ECO:0007669"/>
    <property type="project" value="UniProtKB-SubCell"/>
</dbReference>
<organism evidence="13 14">
    <name type="scientific">Desulfosporosinus fructosivorans</name>
    <dbReference type="NCBI Taxonomy" id="2018669"/>
    <lineage>
        <taxon>Bacteria</taxon>
        <taxon>Bacillati</taxon>
        <taxon>Bacillota</taxon>
        <taxon>Clostridia</taxon>
        <taxon>Eubacteriales</taxon>
        <taxon>Desulfitobacteriaceae</taxon>
        <taxon>Desulfosporosinus</taxon>
    </lineage>
</organism>
<evidence type="ECO:0000256" key="9">
    <source>
        <dbReference type="ARBA" id="ARBA00023014"/>
    </source>
</evidence>
<reference evidence="13 14" key="1">
    <citation type="submission" date="2019-03" db="EMBL/GenBank/DDBJ databases">
        <title>Draft Genome Sequence of Desulfosporosinus fructosivorans Strain 63.6F, Isolated from Marine Sediment in the Baltic Sea.</title>
        <authorList>
            <person name="Hausmann B."/>
            <person name="Vandieken V."/>
            <person name="Pjevac P."/>
            <person name="Schreck K."/>
            <person name="Herbold C.W."/>
            <person name="Loy A."/>
        </authorList>
    </citation>
    <scope>NUCLEOTIDE SEQUENCE [LARGE SCALE GENOMIC DNA]</scope>
    <source>
        <strain evidence="13 14">63.6F</strain>
    </source>
</reference>
<evidence type="ECO:0000256" key="3">
    <source>
        <dbReference type="ARBA" id="ARBA00022485"/>
    </source>
</evidence>
<feature type="transmembrane region" description="Helical" evidence="11">
    <location>
        <begin position="18"/>
        <end position="35"/>
    </location>
</feature>
<keyword evidence="5" id="KW-0479">Metal-binding</keyword>
<dbReference type="Gene3D" id="1.20.950.20">
    <property type="entry name" value="Transmembrane di-heme cytochromes, Chain C"/>
    <property type="match status" value="1"/>
</dbReference>
<sequence>MQVAYEEFWHIPLWAHQIFYLGAAVSIISLVIGIFRQILKWQRCRGSSVWQWSRLFAKFLVYIMGHQKIRRKKPEGIIHFLIFLGFSGLLIATTIAAADIYITHKLLDNWRYLIFAFYADVVGIIFLAGTCMALYRRVRYGSEEDETKLESVRVLSLLIGVGLTGFLAEGLRIAAMGLPWQESWSVMGYLIAVAIRAAHVGPGQLLDAHLVIWGIHVILALGMIAIIPYTKLFHMLASPANILLSPETEQTLAPFPPVRNLENRQDIGAYHPKDLGWRDALEANACTNCRRCEENCPAFLTGKALSPRTILQGLKTAVKSGNNLLEDGNGVIASEAVWSCTACGSCVEHCPVSNSPLNQIINLRIALTSRGFVPALAAKALEGIQSLGNPWEYEPAKRYEWLDKFKLSDVDDEQTEVIYWLGCGVGYDNRIQEIAEATMRILTKAGVKYKTLADSEICCGDPVRRMGEEALFQDLAIQNHQTLAKFSNKTILTHCPHCYHVFKNEYAQLGLEINVVHHSQFIMKLIEDKRLSLKEPWEQSVIYHDPCYLGRHNKEFSNPRQLIESAPNLKLTLMEFEENRDQAFCCGGGGGQLWLESEMGERINYRRFAQAEEKQPDVIATACPYCKIMLDTACSFRGSKIKVKDISELLEIS</sequence>
<feature type="domain" description="4Fe-4S ferredoxin-type" evidence="12">
    <location>
        <begin position="330"/>
        <end position="360"/>
    </location>
</feature>
<protein>
    <submittedName>
        <fullName evidence="13">4Fe-4S dicluster domain-containing protein</fullName>
    </submittedName>
</protein>
<dbReference type="Pfam" id="PF13183">
    <property type="entry name" value="Fer4_8"/>
    <property type="match status" value="1"/>
</dbReference>
<evidence type="ECO:0000313" key="13">
    <source>
        <dbReference type="EMBL" id="TGE39308.1"/>
    </source>
</evidence>
<keyword evidence="4 11" id="KW-0812">Transmembrane</keyword>
<dbReference type="GO" id="GO:0051539">
    <property type="term" value="F:4 iron, 4 sulfur cluster binding"/>
    <property type="evidence" value="ECO:0007669"/>
    <property type="project" value="UniProtKB-KW"/>
</dbReference>
<dbReference type="PANTHER" id="PTHR43255:SF1">
    <property type="entry name" value="IRON-SULFUR-BINDING OXIDOREDUCTASE FADF-RELATED"/>
    <property type="match status" value="1"/>
</dbReference>
<evidence type="ECO:0000256" key="11">
    <source>
        <dbReference type="SAM" id="Phobius"/>
    </source>
</evidence>
<dbReference type="AlphaFoldDB" id="A0A4Z0R930"/>
<dbReference type="GO" id="GO:0016491">
    <property type="term" value="F:oxidoreductase activity"/>
    <property type="evidence" value="ECO:0007669"/>
    <property type="project" value="UniProtKB-KW"/>
</dbReference>
<dbReference type="InterPro" id="IPR017900">
    <property type="entry name" value="4Fe4S_Fe_S_CS"/>
</dbReference>
<dbReference type="SUPFAM" id="SSF103501">
    <property type="entry name" value="Respiratory nitrate reductase 1 gamma chain"/>
    <property type="match status" value="1"/>
</dbReference>
<evidence type="ECO:0000256" key="7">
    <source>
        <dbReference type="ARBA" id="ARBA00023002"/>
    </source>
</evidence>
<dbReference type="InterPro" id="IPR017896">
    <property type="entry name" value="4Fe4S_Fe-S-bd"/>
</dbReference>